<evidence type="ECO:0000313" key="1">
    <source>
        <dbReference type="EMBL" id="GFH57178.1"/>
    </source>
</evidence>
<dbReference type="AlphaFoldDB" id="A0AAD3D3Q5"/>
<comment type="caution">
    <text evidence="1">The sequence shown here is derived from an EMBL/GenBank/DDBJ whole genome shotgun (WGS) entry which is preliminary data.</text>
</comment>
<organism evidence="1 2">
    <name type="scientific">Chaetoceros tenuissimus</name>
    <dbReference type="NCBI Taxonomy" id="426638"/>
    <lineage>
        <taxon>Eukaryota</taxon>
        <taxon>Sar</taxon>
        <taxon>Stramenopiles</taxon>
        <taxon>Ochrophyta</taxon>
        <taxon>Bacillariophyta</taxon>
        <taxon>Coscinodiscophyceae</taxon>
        <taxon>Chaetocerotophycidae</taxon>
        <taxon>Chaetocerotales</taxon>
        <taxon>Chaetocerotaceae</taxon>
        <taxon>Chaetoceros</taxon>
    </lineage>
</organism>
<dbReference type="EMBL" id="BLLK01000057">
    <property type="protein sequence ID" value="GFH57178.1"/>
    <property type="molecule type" value="Genomic_DNA"/>
</dbReference>
<dbReference type="InterPro" id="IPR026906">
    <property type="entry name" value="LRR_5"/>
</dbReference>
<dbReference type="SUPFAM" id="SSF52058">
    <property type="entry name" value="L domain-like"/>
    <property type="match status" value="1"/>
</dbReference>
<accession>A0AAD3D3Q5</accession>
<dbReference type="Pfam" id="PF13306">
    <property type="entry name" value="LRR_5"/>
    <property type="match status" value="1"/>
</dbReference>
<reference evidence="1 2" key="1">
    <citation type="journal article" date="2021" name="Sci. Rep.">
        <title>The genome of the diatom Chaetoceros tenuissimus carries an ancient integrated fragment of an extant virus.</title>
        <authorList>
            <person name="Hongo Y."/>
            <person name="Kimura K."/>
            <person name="Takaki Y."/>
            <person name="Yoshida Y."/>
            <person name="Baba S."/>
            <person name="Kobayashi G."/>
            <person name="Nagasaki K."/>
            <person name="Hano T."/>
            <person name="Tomaru Y."/>
        </authorList>
    </citation>
    <scope>NUCLEOTIDE SEQUENCE [LARGE SCALE GENOMIC DNA]</scope>
    <source>
        <strain evidence="1 2">NIES-3715</strain>
    </source>
</reference>
<sequence length="331" mass="38537">MYFPDWLRDLPIEVQEQVRNSLPRPPRPRGSEMIESVRRSKVTIRDDEWATFDQGVHMYQGKKTFFFNGQVLRDGYSRHLIYDFEEKCTWEMIVVMHGVQIIPWCFFQHLEKLETVIIADTVTRIEMRSFAHCSNLVYVKLSRQLQLIGEGAFDDCSSLASIFLPPSCQVIHRCVFSSCKKLLVFHIPSDTELDDGDGVMDGLLTKTPPFKAIAVPTWSTEFDETVRRFIAYNREVNQLFKDINNGQEYALHRLCASYDLNEENIYQSFNDAANKKDFFKDFYHKQNAIGVTPAQYLEANPFSNVDIVNLDELSFCRRYVQEMIGEVQAFV</sequence>
<dbReference type="Gene3D" id="3.80.10.10">
    <property type="entry name" value="Ribonuclease Inhibitor"/>
    <property type="match status" value="1"/>
</dbReference>
<name>A0AAD3D3Q5_9STRA</name>
<dbReference type="Proteomes" id="UP001054902">
    <property type="component" value="Unassembled WGS sequence"/>
</dbReference>
<keyword evidence="2" id="KW-1185">Reference proteome</keyword>
<evidence type="ECO:0000313" key="2">
    <source>
        <dbReference type="Proteomes" id="UP001054902"/>
    </source>
</evidence>
<dbReference type="InterPro" id="IPR032675">
    <property type="entry name" value="LRR_dom_sf"/>
</dbReference>
<proteinExistence type="predicted"/>
<gene>
    <name evidence="1" type="ORF">CTEN210_13654</name>
</gene>
<protein>
    <submittedName>
        <fullName evidence="1">Uncharacterized protein</fullName>
    </submittedName>
</protein>